<evidence type="ECO:0000256" key="4">
    <source>
        <dbReference type="ARBA" id="ARBA00022452"/>
    </source>
</evidence>
<keyword evidence="9" id="KW-0472">Membrane</keyword>
<dbReference type="Pfam" id="PF13609">
    <property type="entry name" value="Porin_4"/>
    <property type="match status" value="1"/>
</dbReference>
<dbReference type="RefSeq" id="WP_150627419.1">
    <property type="nucleotide sequence ID" value="NZ_CABPSQ010000014.1"/>
</dbReference>
<comment type="subunit">
    <text evidence="2">Homotrimer.</text>
</comment>
<evidence type="ECO:0000256" key="7">
    <source>
        <dbReference type="ARBA" id="ARBA00023065"/>
    </source>
</evidence>
<dbReference type="CDD" id="cd00342">
    <property type="entry name" value="gram_neg_porins"/>
    <property type="match status" value="1"/>
</dbReference>
<dbReference type="InterPro" id="IPR002299">
    <property type="entry name" value="Porin_Neis"/>
</dbReference>
<evidence type="ECO:0000256" key="5">
    <source>
        <dbReference type="ARBA" id="ARBA00022692"/>
    </source>
</evidence>
<evidence type="ECO:0000256" key="2">
    <source>
        <dbReference type="ARBA" id="ARBA00011233"/>
    </source>
</evidence>
<dbReference type="SUPFAM" id="SSF56935">
    <property type="entry name" value="Porins"/>
    <property type="match status" value="1"/>
</dbReference>
<dbReference type="PROSITE" id="PS51257">
    <property type="entry name" value="PROKAR_LIPOPROTEIN"/>
    <property type="match status" value="1"/>
</dbReference>
<keyword evidence="6 11" id="KW-0732">Signal</keyword>
<dbReference type="GO" id="GO:0015288">
    <property type="term" value="F:porin activity"/>
    <property type="evidence" value="ECO:0007669"/>
    <property type="project" value="UniProtKB-KW"/>
</dbReference>
<dbReference type="Gene3D" id="2.40.160.10">
    <property type="entry name" value="Porin"/>
    <property type="match status" value="1"/>
</dbReference>
<dbReference type="OrthoDB" id="8982743at2"/>
<sequence>MKSFAKSLALAPLSRAAVLVIGCSTATLACAQSNVTLYGIVDGGIGYASNVASVTRAGAAGRPAVLTGASNYAFQSGTWQGSRWGIQGSEDLGGGLKALFRLENGFNIGNGTASQGGAEFGRHAYVGLQDKAYGTVTLGRQYDPLIDLVGSVGGTALLSGVGAHPGDVDNLDHSSRVNNSVKYRSPTWGGFTFGAMYGFGGQPGTMGRQNTWGFAGQYANGPLTWGVGYSHANNDKASATDTTIGSWAGSSESAFASSINAGYASARSRDIVATAMTYQFGNTTLGANYSHTEYSAGTYSRFTRTAKFDTVGVLGMYRFTNAFRFGGGYSFTNVNAPAANASGAKYHQFNLAAFYNLSRRTELYALAGYQKASGNTLDAYGNVVDATASVGDAANGMSSATSSQTVVRLGVSHVF</sequence>
<evidence type="ECO:0000256" key="9">
    <source>
        <dbReference type="ARBA" id="ARBA00023136"/>
    </source>
</evidence>
<proteinExistence type="predicted"/>
<keyword evidence="7" id="KW-0406">Ion transport</keyword>
<name>A0A5E5AN22_9BURK</name>
<evidence type="ECO:0000313" key="14">
    <source>
        <dbReference type="Proteomes" id="UP000414136"/>
    </source>
</evidence>
<dbReference type="Proteomes" id="UP000414136">
    <property type="component" value="Unassembled WGS sequence"/>
</dbReference>
<dbReference type="InterPro" id="IPR050298">
    <property type="entry name" value="Gram-neg_bact_OMP"/>
</dbReference>
<keyword evidence="5" id="KW-0812">Transmembrane</keyword>
<feature type="signal peptide" evidence="11">
    <location>
        <begin position="1"/>
        <end position="31"/>
    </location>
</feature>
<evidence type="ECO:0000256" key="10">
    <source>
        <dbReference type="ARBA" id="ARBA00023237"/>
    </source>
</evidence>
<keyword evidence="8" id="KW-0626">Porin</keyword>
<feature type="domain" description="Porin" evidence="12">
    <location>
        <begin position="17"/>
        <end position="374"/>
    </location>
</feature>
<dbReference type="PRINTS" id="PR00184">
    <property type="entry name" value="NEISSPPORIN"/>
</dbReference>
<evidence type="ECO:0000256" key="1">
    <source>
        <dbReference type="ARBA" id="ARBA00004571"/>
    </source>
</evidence>
<dbReference type="InterPro" id="IPR023614">
    <property type="entry name" value="Porin_dom_sf"/>
</dbReference>
<dbReference type="GO" id="GO:0009279">
    <property type="term" value="C:cell outer membrane"/>
    <property type="evidence" value="ECO:0007669"/>
    <property type="project" value="UniProtKB-SubCell"/>
</dbReference>
<evidence type="ECO:0000256" key="8">
    <source>
        <dbReference type="ARBA" id="ARBA00023114"/>
    </source>
</evidence>
<dbReference type="GO" id="GO:0046930">
    <property type="term" value="C:pore complex"/>
    <property type="evidence" value="ECO:0007669"/>
    <property type="project" value="UniProtKB-KW"/>
</dbReference>
<accession>A0A5E5AN22</accession>
<keyword evidence="10" id="KW-0998">Cell outer membrane</keyword>
<protein>
    <submittedName>
        <fullName evidence="13">Porin</fullName>
    </submittedName>
</protein>
<keyword evidence="4" id="KW-1134">Transmembrane beta strand</keyword>
<dbReference type="AlphaFoldDB" id="A0A5E5AN22"/>
<evidence type="ECO:0000259" key="12">
    <source>
        <dbReference type="Pfam" id="PF13609"/>
    </source>
</evidence>
<dbReference type="InterPro" id="IPR033900">
    <property type="entry name" value="Gram_neg_porin_domain"/>
</dbReference>
<feature type="chain" id="PRO_5022967908" evidence="11">
    <location>
        <begin position="32"/>
        <end position="415"/>
    </location>
</feature>
<dbReference type="GO" id="GO:0006811">
    <property type="term" value="P:monoatomic ion transport"/>
    <property type="evidence" value="ECO:0007669"/>
    <property type="project" value="UniProtKB-KW"/>
</dbReference>
<evidence type="ECO:0000256" key="6">
    <source>
        <dbReference type="ARBA" id="ARBA00022729"/>
    </source>
</evidence>
<evidence type="ECO:0000313" key="13">
    <source>
        <dbReference type="EMBL" id="VVE74456.1"/>
    </source>
</evidence>
<keyword evidence="3" id="KW-0813">Transport</keyword>
<comment type="subcellular location">
    <subcellularLocation>
        <location evidence="1">Cell outer membrane</location>
        <topology evidence="1">Multi-pass membrane protein</topology>
    </subcellularLocation>
</comment>
<organism evidence="13 14">
    <name type="scientific">Pandoraea captiosa</name>
    <dbReference type="NCBI Taxonomy" id="2508302"/>
    <lineage>
        <taxon>Bacteria</taxon>
        <taxon>Pseudomonadati</taxon>
        <taxon>Pseudomonadota</taxon>
        <taxon>Betaproteobacteria</taxon>
        <taxon>Burkholderiales</taxon>
        <taxon>Burkholderiaceae</taxon>
        <taxon>Pandoraea</taxon>
    </lineage>
</organism>
<gene>
    <name evidence="13" type="ORF">PCA31118_04755</name>
</gene>
<dbReference type="EMBL" id="CABPSQ010000014">
    <property type="protein sequence ID" value="VVE74456.1"/>
    <property type="molecule type" value="Genomic_DNA"/>
</dbReference>
<keyword evidence="14" id="KW-1185">Reference proteome</keyword>
<dbReference type="PANTHER" id="PTHR34501">
    <property type="entry name" value="PROTEIN YDDL-RELATED"/>
    <property type="match status" value="1"/>
</dbReference>
<reference evidence="13 14" key="1">
    <citation type="submission" date="2019-08" db="EMBL/GenBank/DDBJ databases">
        <authorList>
            <person name="Peeters C."/>
        </authorList>
    </citation>
    <scope>NUCLEOTIDE SEQUENCE [LARGE SCALE GENOMIC DNA]</scope>
    <source>
        <strain evidence="13 14">LMG 31118</strain>
    </source>
</reference>
<evidence type="ECO:0000256" key="3">
    <source>
        <dbReference type="ARBA" id="ARBA00022448"/>
    </source>
</evidence>
<evidence type="ECO:0000256" key="11">
    <source>
        <dbReference type="SAM" id="SignalP"/>
    </source>
</evidence>
<dbReference type="PANTHER" id="PTHR34501:SF9">
    <property type="entry name" value="MAJOR OUTER MEMBRANE PROTEIN P.IA"/>
    <property type="match status" value="1"/>
</dbReference>